<evidence type="ECO:0000256" key="5">
    <source>
        <dbReference type="ARBA" id="ARBA00022840"/>
    </source>
</evidence>
<evidence type="ECO:0000256" key="2">
    <source>
        <dbReference type="ARBA" id="ARBA00022475"/>
    </source>
</evidence>
<evidence type="ECO:0000256" key="9">
    <source>
        <dbReference type="ARBA" id="ARBA00023136"/>
    </source>
</evidence>
<dbReference type="InterPro" id="IPR050153">
    <property type="entry name" value="Metal_Ion_Import_ABC"/>
</dbReference>
<feature type="domain" description="ABC transporter" evidence="10">
    <location>
        <begin position="9"/>
        <end position="224"/>
    </location>
</feature>
<dbReference type="InterPro" id="IPR003593">
    <property type="entry name" value="AAA+_ATPase"/>
</dbReference>
<dbReference type="InterPro" id="IPR003439">
    <property type="entry name" value="ABC_transporter-like_ATP-bd"/>
</dbReference>
<evidence type="ECO:0000256" key="4">
    <source>
        <dbReference type="ARBA" id="ARBA00022833"/>
    </source>
</evidence>
<dbReference type="KEGG" id="naci:NUH88_20420"/>
<dbReference type="GO" id="GO:0010043">
    <property type="term" value="P:response to zinc ion"/>
    <property type="evidence" value="ECO:0007669"/>
    <property type="project" value="TreeGrafter"/>
</dbReference>
<keyword evidence="9" id="KW-0472">Membrane</keyword>
<evidence type="ECO:0000256" key="1">
    <source>
        <dbReference type="ARBA" id="ARBA00022448"/>
    </source>
</evidence>
<evidence type="ECO:0000256" key="7">
    <source>
        <dbReference type="ARBA" id="ARBA00022967"/>
    </source>
</evidence>
<evidence type="ECO:0000256" key="8">
    <source>
        <dbReference type="ARBA" id="ARBA00023065"/>
    </source>
</evidence>
<accession>A0A9J7AWD4</accession>
<dbReference type="GO" id="GO:0016887">
    <property type="term" value="F:ATP hydrolysis activity"/>
    <property type="evidence" value="ECO:0007669"/>
    <property type="project" value="InterPro"/>
</dbReference>
<dbReference type="Pfam" id="PF00005">
    <property type="entry name" value="ABC_tran"/>
    <property type="match status" value="1"/>
</dbReference>
<reference evidence="11" key="1">
    <citation type="submission" date="2022-08" db="EMBL/GenBank/DDBJ databases">
        <title>Nisaea acidiphila sp. nov., isolated from a marine algal debris and emended description of the genus Nisaea Urios et al. 2008.</title>
        <authorList>
            <person name="Kwon K."/>
        </authorList>
    </citation>
    <scope>NUCLEOTIDE SEQUENCE</scope>
    <source>
        <strain evidence="11">MEBiC11861</strain>
    </source>
</reference>
<name>A0A9J7AWD4_9PROT</name>
<keyword evidence="8" id="KW-0406">Ion transport</keyword>
<evidence type="ECO:0000256" key="3">
    <source>
        <dbReference type="ARBA" id="ARBA00022741"/>
    </source>
</evidence>
<evidence type="ECO:0000313" key="12">
    <source>
        <dbReference type="Proteomes" id="UP001060336"/>
    </source>
</evidence>
<keyword evidence="4" id="KW-0862">Zinc</keyword>
<evidence type="ECO:0000313" key="11">
    <source>
        <dbReference type="EMBL" id="UUX49749.1"/>
    </source>
</evidence>
<dbReference type="InterPro" id="IPR027417">
    <property type="entry name" value="P-loop_NTPase"/>
</dbReference>
<dbReference type="EMBL" id="CP102480">
    <property type="protein sequence ID" value="UUX49749.1"/>
    <property type="molecule type" value="Genomic_DNA"/>
</dbReference>
<dbReference type="RefSeq" id="WP_257768584.1">
    <property type="nucleotide sequence ID" value="NZ_CP102480.1"/>
</dbReference>
<gene>
    <name evidence="11" type="ORF">NUH88_20420</name>
</gene>
<dbReference type="Proteomes" id="UP001060336">
    <property type="component" value="Chromosome"/>
</dbReference>
<keyword evidence="6" id="KW-0864">Zinc transport</keyword>
<protein>
    <submittedName>
        <fullName evidence="11">Metal ABC transporter ATP-binding protein</fullName>
    </submittedName>
</protein>
<organism evidence="11 12">
    <name type="scientific">Nisaea acidiphila</name>
    <dbReference type="NCBI Taxonomy" id="1862145"/>
    <lineage>
        <taxon>Bacteria</taxon>
        <taxon>Pseudomonadati</taxon>
        <taxon>Pseudomonadota</taxon>
        <taxon>Alphaproteobacteria</taxon>
        <taxon>Rhodospirillales</taxon>
        <taxon>Thalassobaculaceae</taxon>
        <taxon>Nisaea</taxon>
    </lineage>
</organism>
<dbReference type="Gene3D" id="3.40.50.300">
    <property type="entry name" value="P-loop containing nucleotide triphosphate hydrolases"/>
    <property type="match status" value="1"/>
</dbReference>
<dbReference type="PROSITE" id="PS50893">
    <property type="entry name" value="ABC_TRANSPORTER_2"/>
    <property type="match status" value="1"/>
</dbReference>
<keyword evidence="2" id="KW-1003">Cell membrane</keyword>
<evidence type="ECO:0000256" key="6">
    <source>
        <dbReference type="ARBA" id="ARBA00022906"/>
    </source>
</evidence>
<dbReference type="PANTHER" id="PTHR42734:SF9">
    <property type="entry name" value="ZINC IMPORT ATP-BINDING PROTEIN ZNUC"/>
    <property type="match status" value="1"/>
</dbReference>
<keyword evidence="3" id="KW-0547">Nucleotide-binding</keyword>
<keyword evidence="12" id="KW-1185">Reference proteome</keyword>
<dbReference type="SUPFAM" id="SSF52540">
    <property type="entry name" value="P-loop containing nucleoside triphosphate hydrolases"/>
    <property type="match status" value="1"/>
</dbReference>
<evidence type="ECO:0000259" key="10">
    <source>
        <dbReference type="PROSITE" id="PS50893"/>
    </source>
</evidence>
<proteinExistence type="predicted"/>
<dbReference type="GO" id="GO:0006829">
    <property type="term" value="P:zinc ion transport"/>
    <property type="evidence" value="ECO:0007669"/>
    <property type="project" value="UniProtKB-KW"/>
</dbReference>
<dbReference type="AlphaFoldDB" id="A0A9J7AWD4"/>
<dbReference type="SMART" id="SM00382">
    <property type="entry name" value="AAA"/>
    <property type="match status" value="1"/>
</dbReference>
<keyword evidence="5 11" id="KW-0067">ATP-binding</keyword>
<keyword evidence="1" id="KW-0813">Transport</keyword>
<dbReference type="PANTHER" id="PTHR42734">
    <property type="entry name" value="METAL TRANSPORT SYSTEM ATP-BINDING PROTEIN TM_0124-RELATED"/>
    <property type="match status" value="1"/>
</dbReference>
<dbReference type="GO" id="GO:0005524">
    <property type="term" value="F:ATP binding"/>
    <property type="evidence" value="ECO:0007669"/>
    <property type="project" value="UniProtKB-KW"/>
</dbReference>
<keyword evidence="7" id="KW-1278">Translocase</keyword>
<sequence>MLDKAPSLLDVSHLTVERNGRKLLDDISFSLGAGEIISVIGPNGGGKTTLLRTVLGLIVPDGGSVKLAPGTSIGYVPQKLAIDATMPLTPQRFLSLGMKGVRGRVADVAERCGISHLLDRQLAALSGGETQRVLLARAILKQPSLLVLDEPTQGMDVAAQSDLFRLVEAIREETGAAVILVSHDLHLVMRGTDRVLCLNGHLCCTGHPAEVERDPSFRSLFGRLDEAAVVPYRHDHDHTHDGACDHDHGHDHGHHHHH</sequence>